<protein>
    <submittedName>
        <fullName evidence="3">Uncharacterized protein</fullName>
    </submittedName>
</protein>
<organism evidence="3 5">
    <name type="scientific">Jannaschia seohaensis</name>
    <dbReference type="NCBI Taxonomy" id="475081"/>
    <lineage>
        <taxon>Bacteria</taxon>
        <taxon>Pseudomonadati</taxon>
        <taxon>Pseudomonadota</taxon>
        <taxon>Alphaproteobacteria</taxon>
        <taxon>Rhodobacterales</taxon>
        <taxon>Roseobacteraceae</taxon>
        <taxon>Jannaschia</taxon>
    </lineage>
</organism>
<keyword evidence="4" id="KW-1185">Reference proteome</keyword>
<evidence type="ECO:0000313" key="4">
    <source>
        <dbReference type="Proteomes" id="UP000245839"/>
    </source>
</evidence>
<dbReference type="EMBL" id="UETC01000002">
    <property type="protein sequence ID" value="SSA41735.1"/>
    <property type="molecule type" value="Genomic_DNA"/>
</dbReference>
<evidence type="ECO:0000313" key="5">
    <source>
        <dbReference type="Proteomes" id="UP000251571"/>
    </source>
</evidence>
<dbReference type="Proteomes" id="UP000245839">
    <property type="component" value="Unassembled WGS sequence"/>
</dbReference>
<feature type="region of interest" description="Disordered" evidence="1">
    <location>
        <begin position="213"/>
        <end position="243"/>
    </location>
</feature>
<dbReference type="RefSeq" id="WP_109563646.1">
    <property type="nucleotide sequence ID" value="NZ_QGDJ01000002.1"/>
</dbReference>
<reference evidence="3" key="1">
    <citation type="submission" date="2016-10" db="EMBL/GenBank/DDBJ databases">
        <authorList>
            <person name="Cai Z."/>
        </authorList>
    </citation>
    <scope>NUCLEOTIDE SEQUENCE [LARGE SCALE GENOMIC DNA]</scope>
    <source>
        <strain evidence="3">DSM 25227</strain>
    </source>
</reference>
<dbReference type="Proteomes" id="UP000251571">
    <property type="component" value="Unassembled WGS sequence"/>
</dbReference>
<sequence>MTELRCLTLDGHTLDIRPAPGKRDWMEATPQRFAYRCLPLTLANACGWEILVPETFTAVWTGKPGLDAVILSETRGTPALSHFGNGVLTFHVNALFRTDPGISLMVRGPMNRPKDGIAALDAVVETWWSPFTFTMNWMFTRPHHPVTFEAGEPFCHLLPIDIPAIAATRPIRKPLASEPETKRKLDAWSASREAFNQSLKDIPSEQIKEDWQKHYSQGVDLDGDAPDGRHFTKLRLSPFKDES</sequence>
<dbReference type="InterPro" id="IPR045709">
    <property type="entry name" value="DUF6065"/>
</dbReference>
<dbReference type="EMBL" id="QGDJ01000002">
    <property type="protein sequence ID" value="PWJ21325.1"/>
    <property type="molecule type" value="Genomic_DNA"/>
</dbReference>
<evidence type="ECO:0000313" key="2">
    <source>
        <dbReference type="EMBL" id="PWJ21325.1"/>
    </source>
</evidence>
<evidence type="ECO:0000256" key="1">
    <source>
        <dbReference type="SAM" id="MobiDB-lite"/>
    </source>
</evidence>
<dbReference type="OrthoDB" id="8910986at2"/>
<dbReference type="Pfam" id="PF19541">
    <property type="entry name" value="DUF6065"/>
    <property type="match status" value="1"/>
</dbReference>
<reference evidence="5" key="2">
    <citation type="submission" date="2016-10" db="EMBL/GenBank/DDBJ databases">
        <authorList>
            <person name="Varghese N."/>
            <person name="Submissions S."/>
        </authorList>
    </citation>
    <scope>NUCLEOTIDE SEQUENCE [LARGE SCALE GENOMIC DNA]</scope>
    <source>
        <strain evidence="5">DSM 25227</strain>
    </source>
</reference>
<gene>
    <name evidence="2" type="ORF">BCF38_102576</name>
    <name evidence="3" type="ORF">SAMN05421539_102576</name>
</gene>
<accession>A0A2Y9AC14</accession>
<evidence type="ECO:0000313" key="3">
    <source>
        <dbReference type="EMBL" id="SSA41735.1"/>
    </source>
</evidence>
<reference evidence="2 4" key="3">
    <citation type="submission" date="2018-03" db="EMBL/GenBank/DDBJ databases">
        <title>Genomic Encyclopedia of Archaeal and Bacterial Type Strains, Phase II (KMG-II): from individual species to whole genera.</title>
        <authorList>
            <person name="Goeker M."/>
        </authorList>
    </citation>
    <scope>NUCLEOTIDE SEQUENCE [LARGE SCALE GENOMIC DNA]</scope>
    <source>
        <strain evidence="2 4">DSM 25227</strain>
    </source>
</reference>
<dbReference type="AlphaFoldDB" id="A0A2Y9AC14"/>
<proteinExistence type="predicted"/>
<name>A0A2Y9AC14_9RHOB</name>